<evidence type="ECO:0000256" key="21">
    <source>
        <dbReference type="SAM" id="MobiDB-lite"/>
    </source>
</evidence>
<evidence type="ECO:0000256" key="13">
    <source>
        <dbReference type="ARBA" id="ARBA00022989"/>
    </source>
</evidence>
<evidence type="ECO:0000256" key="19">
    <source>
        <dbReference type="ARBA" id="ARBA00048679"/>
    </source>
</evidence>
<dbReference type="EC" id="2.7.11.1" evidence="20"/>
<dbReference type="SUPFAM" id="SSF51110">
    <property type="entry name" value="alpha-D-mannose-specific plant lectins"/>
    <property type="match status" value="2"/>
</dbReference>
<dbReference type="Gene3D" id="3.30.200.20">
    <property type="entry name" value="Phosphorylase Kinase, domain 1"/>
    <property type="match status" value="1"/>
</dbReference>
<evidence type="ECO:0000313" key="26">
    <source>
        <dbReference type="Proteomes" id="UP000516437"/>
    </source>
</evidence>
<keyword evidence="14" id="KW-0472">Membrane</keyword>
<evidence type="ECO:0000256" key="16">
    <source>
        <dbReference type="ARBA" id="ARBA00023170"/>
    </source>
</evidence>
<evidence type="ECO:0000256" key="8">
    <source>
        <dbReference type="ARBA" id="ARBA00022734"/>
    </source>
</evidence>
<feature type="compositionally biased region" description="Polar residues" evidence="21">
    <location>
        <begin position="811"/>
        <end position="822"/>
    </location>
</feature>
<dbReference type="AlphaFoldDB" id="A0A6A1W708"/>
<dbReference type="PROSITE" id="PS50011">
    <property type="entry name" value="PROTEIN_KINASE_DOM"/>
    <property type="match status" value="1"/>
</dbReference>
<keyword evidence="16" id="KW-0675">Receptor</keyword>
<dbReference type="SMART" id="SM00108">
    <property type="entry name" value="B_lectin"/>
    <property type="match status" value="1"/>
</dbReference>
<keyword evidence="15" id="KW-1015">Disulfide bond</keyword>
<feature type="compositionally biased region" description="Low complexity" evidence="21">
    <location>
        <begin position="836"/>
        <end position="847"/>
    </location>
</feature>
<protein>
    <recommendedName>
        <fullName evidence="20">Receptor-like serine/threonine-protein kinase</fullName>
        <ecNumber evidence="20">2.7.11.1</ecNumber>
    </recommendedName>
</protein>
<evidence type="ECO:0000256" key="12">
    <source>
        <dbReference type="ARBA" id="ARBA00022840"/>
    </source>
</evidence>
<keyword evidence="7 22" id="KW-0732">Signal</keyword>
<organism evidence="25 26">
    <name type="scientific">Morella rubra</name>
    <name type="common">Chinese bayberry</name>
    <dbReference type="NCBI Taxonomy" id="262757"/>
    <lineage>
        <taxon>Eukaryota</taxon>
        <taxon>Viridiplantae</taxon>
        <taxon>Streptophyta</taxon>
        <taxon>Embryophyta</taxon>
        <taxon>Tracheophyta</taxon>
        <taxon>Spermatophyta</taxon>
        <taxon>Magnoliopsida</taxon>
        <taxon>eudicotyledons</taxon>
        <taxon>Gunneridae</taxon>
        <taxon>Pentapetalae</taxon>
        <taxon>rosids</taxon>
        <taxon>fabids</taxon>
        <taxon>Fagales</taxon>
        <taxon>Myricaceae</taxon>
        <taxon>Morella</taxon>
    </lineage>
</organism>
<keyword evidence="12 20" id="KW-0067">ATP-binding</keyword>
<keyword evidence="2" id="KW-1003">Cell membrane</keyword>
<evidence type="ECO:0000256" key="11">
    <source>
        <dbReference type="ARBA" id="ARBA00022777"/>
    </source>
</evidence>
<keyword evidence="3 20" id="KW-0723">Serine/threonine-protein kinase</keyword>
<keyword evidence="13" id="KW-1133">Transmembrane helix</keyword>
<keyword evidence="5 20" id="KW-0808">Transferase</keyword>
<evidence type="ECO:0000259" key="24">
    <source>
        <dbReference type="PROSITE" id="PS50927"/>
    </source>
</evidence>
<name>A0A6A1W708_9ROSI</name>
<comment type="catalytic activity">
    <reaction evidence="19 20">
        <text>L-seryl-[protein] + ATP = O-phospho-L-seryl-[protein] + ADP + H(+)</text>
        <dbReference type="Rhea" id="RHEA:17989"/>
        <dbReference type="Rhea" id="RHEA-COMP:9863"/>
        <dbReference type="Rhea" id="RHEA-COMP:11604"/>
        <dbReference type="ChEBI" id="CHEBI:15378"/>
        <dbReference type="ChEBI" id="CHEBI:29999"/>
        <dbReference type="ChEBI" id="CHEBI:30616"/>
        <dbReference type="ChEBI" id="CHEBI:83421"/>
        <dbReference type="ChEBI" id="CHEBI:456216"/>
        <dbReference type="EC" id="2.7.11.1"/>
    </reaction>
</comment>
<dbReference type="FunFam" id="2.90.10.10:FF:000025">
    <property type="entry name" value="G-type lectin S-receptor-like serine/threonine-protein kinase"/>
    <property type="match status" value="1"/>
</dbReference>
<dbReference type="PANTHER" id="PTHR47974">
    <property type="entry name" value="OS07G0415500 PROTEIN"/>
    <property type="match status" value="1"/>
</dbReference>
<keyword evidence="26" id="KW-1185">Reference proteome</keyword>
<dbReference type="Pfam" id="PF01453">
    <property type="entry name" value="B_lectin"/>
    <property type="match status" value="1"/>
</dbReference>
<keyword evidence="6" id="KW-0812">Transmembrane</keyword>
<evidence type="ECO:0000313" key="25">
    <source>
        <dbReference type="EMBL" id="KAB1220693.1"/>
    </source>
</evidence>
<dbReference type="GO" id="GO:0030246">
    <property type="term" value="F:carbohydrate binding"/>
    <property type="evidence" value="ECO:0007669"/>
    <property type="project" value="UniProtKB-KW"/>
</dbReference>
<dbReference type="PROSITE" id="PS00108">
    <property type="entry name" value="PROTEIN_KINASE_ST"/>
    <property type="match status" value="1"/>
</dbReference>
<feature type="domain" description="Protein kinase" evidence="23">
    <location>
        <begin position="497"/>
        <end position="774"/>
    </location>
</feature>
<evidence type="ECO:0000256" key="1">
    <source>
        <dbReference type="ARBA" id="ARBA00004251"/>
    </source>
</evidence>
<evidence type="ECO:0000256" key="14">
    <source>
        <dbReference type="ARBA" id="ARBA00023136"/>
    </source>
</evidence>
<dbReference type="EMBL" id="RXIC02000021">
    <property type="protein sequence ID" value="KAB1220693.1"/>
    <property type="molecule type" value="Genomic_DNA"/>
</dbReference>
<sequence length="847" mass="93698">MTHQIRSLLLLLSVLLLPTILLAMTIISPGSTLYASNTSQTWSSPDNTFSLGFIPLRPPTSPPSFLAAIVYSGGIPIWSAGTDPVDSAAYLRFHSTAGDLRLINGSGHTVWDSATANLGVSYASLDNHGNLVLMSKAKIQIWCSFDYPTDTVVPEQKFSTRNILRNGLYSFGLLKYGNITLTWNDSAVYWSRPSLDSSNSTNLTSPSLVLQSMGTLSVFDRKLPSGFIMARSNDHGEGSDILRFLRLDSDGNLRMYSSARGSGTEIIVWVAVEDQCRVFGYCGHMAICSYIGVNPICSCPSQNFELLDPKDSRKGCKRKMEIKDCPDNLTMLVMENTLFLTYPPQSTFAVEGSQIFFLSISACRSNCLLSGICDAATTLSDGTGMCFLKRPGFLTGYRNPALPSTSYVKVCSPAIPNPSPSVQIVRKSDAQAQACKLAILLIGTVLGFLALEGGLWWCFCRSIPKYRGFSSRYAFLEYASCASVQFSYKELKHSTKGFVEKLGAGGGFGATYKGILANRTVVAVKQLEEIKQGERDFRTEVAAISGTHHLNLVRMAGFCSEGHHRLLVYEFIQNKSLDNFLFQEDERLGKLLSWECRFNIALGTARGITYLHDECRDCILHCDIKPENILLDENYTAKVSDFGLSKLITSKDFSYRTLTRIRGTRGYLAPEWFADLPITPKSDVYSYGMVLLEIVSGRRNFELSAETNAKTFSSWAYEEFEKGNVEGILDRRLAPQEVDMDQVVRAVQVSFWCIQKEPSQRPRMGKVVQMLEAITKIDRPPVPNAVNEGDVCATIRSVSRNINTLSFAASDPTPSSYSSTVGFSRPCASERRMERASSSLLRSIPRN</sequence>
<comment type="caution">
    <text evidence="25">The sequence shown here is derived from an EMBL/GenBank/DDBJ whole genome shotgun (WGS) entry which is preliminary data.</text>
</comment>
<dbReference type="PROSITE" id="PS50927">
    <property type="entry name" value="BULB_LECTIN"/>
    <property type="match status" value="1"/>
</dbReference>
<comment type="catalytic activity">
    <reaction evidence="18 20">
        <text>L-threonyl-[protein] + ATP = O-phospho-L-threonyl-[protein] + ADP + H(+)</text>
        <dbReference type="Rhea" id="RHEA:46608"/>
        <dbReference type="Rhea" id="RHEA-COMP:11060"/>
        <dbReference type="Rhea" id="RHEA-COMP:11605"/>
        <dbReference type="ChEBI" id="CHEBI:15378"/>
        <dbReference type="ChEBI" id="CHEBI:30013"/>
        <dbReference type="ChEBI" id="CHEBI:30616"/>
        <dbReference type="ChEBI" id="CHEBI:61977"/>
        <dbReference type="ChEBI" id="CHEBI:456216"/>
        <dbReference type="EC" id="2.7.11.1"/>
    </reaction>
</comment>
<dbReference type="CDD" id="cd14066">
    <property type="entry name" value="STKc_IRAK"/>
    <property type="match status" value="1"/>
</dbReference>
<dbReference type="InterPro" id="IPR024171">
    <property type="entry name" value="SRK-like_kinase"/>
</dbReference>
<gene>
    <name evidence="25" type="ORF">CJ030_MR3G009357</name>
</gene>
<keyword evidence="8" id="KW-0430">Lectin</keyword>
<dbReference type="GO" id="GO:0005524">
    <property type="term" value="F:ATP binding"/>
    <property type="evidence" value="ECO:0007669"/>
    <property type="project" value="UniProtKB-KW"/>
</dbReference>
<evidence type="ECO:0000256" key="15">
    <source>
        <dbReference type="ARBA" id="ARBA00023157"/>
    </source>
</evidence>
<feature type="signal peptide" evidence="22">
    <location>
        <begin position="1"/>
        <end position="23"/>
    </location>
</feature>
<dbReference type="Gene3D" id="2.90.10.10">
    <property type="entry name" value="Bulb-type lectin domain"/>
    <property type="match status" value="2"/>
</dbReference>
<evidence type="ECO:0000259" key="23">
    <source>
        <dbReference type="PROSITE" id="PS50011"/>
    </source>
</evidence>
<feature type="region of interest" description="Disordered" evidence="21">
    <location>
        <begin position="811"/>
        <end position="847"/>
    </location>
</feature>
<keyword evidence="11 20" id="KW-0418">Kinase</keyword>
<evidence type="ECO:0000256" key="9">
    <source>
        <dbReference type="ARBA" id="ARBA00022737"/>
    </source>
</evidence>
<dbReference type="FunFam" id="2.90.10.10:FF:000016">
    <property type="entry name" value="G-type lectin S-receptor-like serine/threonine-protein kinase"/>
    <property type="match status" value="1"/>
</dbReference>
<dbReference type="Proteomes" id="UP000516437">
    <property type="component" value="Chromosome 3"/>
</dbReference>
<dbReference type="SMART" id="SM00220">
    <property type="entry name" value="S_TKc"/>
    <property type="match status" value="1"/>
</dbReference>
<dbReference type="InterPro" id="IPR011009">
    <property type="entry name" value="Kinase-like_dom_sf"/>
</dbReference>
<evidence type="ECO:0000256" key="22">
    <source>
        <dbReference type="SAM" id="SignalP"/>
    </source>
</evidence>
<comment type="similarity">
    <text evidence="20">Belongs to the protein kinase superfamily. Ser/Thr protein kinase family.</text>
</comment>
<dbReference type="InterPro" id="IPR001480">
    <property type="entry name" value="Bulb-type_lectin_dom"/>
</dbReference>
<dbReference type="PANTHER" id="PTHR47974:SF24">
    <property type="entry name" value="RECEPTOR-LIKE SERINE_THREONINE-PROTEIN KINASE"/>
    <property type="match status" value="1"/>
</dbReference>
<evidence type="ECO:0000256" key="20">
    <source>
        <dbReference type="PIRNR" id="PIRNR000641"/>
    </source>
</evidence>
<dbReference type="InterPro" id="IPR000719">
    <property type="entry name" value="Prot_kinase_dom"/>
</dbReference>
<dbReference type="InterPro" id="IPR008271">
    <property type="entry name" value="Ser/Thr_kinase_AS"/>
</dbReference>
<accession>A0A6A1W708</accession>
<reference evidence="25 26" key="1">
    <citation type="journal article" date="2019" name="Plant Biotechnol. J.">
        <title>The red bayberry genome and genetic basis of sex determination.</title>
        <authorList>
            <person name="Jia H.M."/>
            <person name="Jia H.J."/>
            <person name="Cai Q.L."/>
            <person name="Wang Y."/>
            <person name="Zhao H.B."/>
            <person name="Yang W.F."/>
            <person name="Wang G.Y."/>
            <person name="Li Y.H."/>
            <person name="Zhan D.L."/>
            <person name="Shen Y.T."/>
            <person name="Niu Q.F."/>
            <person name="Chang L."/>
            <person name="Qiu J."/>
            <person name="Zhao L."/>
            <person name="Xie H.B."/>
            <person name="Fu W.Y."/>
            <person name="Jin J."/>
            <person name="Li X.W."/>
            <person name="Jiao Y."/>
            <person name="Zhou C.C."/>
            <person name="Tu T."/>
            <person name="Chai C.Y."/>
            <person name="Gao J.L."/>
            <person name="Fan L.J."/>
            <person name="van de Weg E."/>
            <person name="Wang J.Y."/>
            <person name="Gao Z.S."/>
        </authorList>
    </citation>
    <scope>NUCLEOTIDE SEQUENCE [LARGE SCALE GENOMIC DNA]</scope>
    <source>
        <tissue evidence="25">Leaves</tissue>
    </source>
</reference>
<keyword evidence="9" id="KW-0677">Repeat</keyword>
<keyword evidence="4" id="KW-0245">EGF-like domain</keyword>
<evidence type="ECO:0000256" key="7">
    <source>
        <dbReference type="ARBA" id="ARBA00022729"/>
    </source>
</evidence>
<dbReference type="Gene3D" id="1.10.510.10">
    <property type="entry name" value="Transferase(Phosphotransferase) domain 1"/>
    <property type="match status" value="1"/>
</dbReference>
<dbReference type="FunFam" id="3.30.200.20:FF:000059">
    <property type="entry name" value="S-receptor-like serine/threonine-protein kinase"/>
    <property type="match status" value="1"/>
</dbReference>
<evidence type="ECO:0000256" key="10">
    <source>
        <dbReference type="ARBA" id="ARBA00022741"/>
    </source>
</evidence>
<evidence type="ECO:0000256" key="17">
    <source>
        <dbReference type="ARBA" id="ARBA00023180"/>
    </source>
</evidence>
<keyword evidence="10 20" id="KW-0547">Nucleotide-binding</keyword>
<evidence type="ECO:0000256" key="2">
    <source>
        <dbReference type="ARBA" id="ARBA00022475"/>
    </source>
</evidence>
<dbReference type="PIRSF" id="PIRSF000641">
    <property type="entry name" value="SRK"/>
    <property type="match status" value="1"/>
</dbReference>
<evidence type="ECO:0000256" key="6">
    <source>
        <dbReference type="ARBA" id="ARBA00022692"/>
    </source>
</evidence>
<proteinExistence type="inferred from homology"/>
<evidence type="ECO:0000256" key="5">
    <source>
        <dbReference type="ARBA" id="ARBA00022679"/>
    </source>
</evidence>
<dbReference type="SUPFAM" id="SSF56112">
    <property type="entry name" value="Protein kinase-like (PK-like)"/>
    <property type="match status" value="1"/>
</dbReference>
<feature type="chain" id="PRO_5025342648" description="Receptor-like serine/threonine-protein kinase" evidence="22">
    <location>
        <begin position="24"/>
        <end position="847"/>
    </location>
</feature>
<evidence type="ECO:0000256" key="4">
    <source>
        <dbReference type="ARBA" id="ARBA00022536"/>
    </source>
</evidence>
<dbReference type="OrthoDB" id="1918782at2759"/>
<dbReference type="GO" id="GO:0004674">
    <property type="term" value="F:protein serine/threonine kinase activity"/>
    <property type="evidence" value="ECO:0007669"/>
    <property type="project" value="UniProtKB-KW"/>
</dbReference>
<comment type="subcellular location">
    <subcellularLocation>
        <location evidence="1">Cell membrane</location>
        <topology evidence="1">Single-pass type I membrane protein</topology>
    </subcellularLocation>
</comment>
<feature type="domain" description="Bulb-type lectin" evidence="24">
    <location>
        <begin position="18"/>
        <end position="146"/>
    </location>
</feature>
<keyword evidence="17" id="KW-0325">Glycoprotein</keyword>
<dbReference type="Pfam" id="PF00069">
    <property type="entry name" value="Pkinase"/>
    <property type="match status" value="1"/>
</dbReference>
<evidence type="ECO:0000256" key="3">
    <source>
        <dbReference type="ARBA" id="ARBA00022527"/>
    </source>
</evidence>
<evidence type="ECO:0000256" key="18">
    <source>
        <dbReference type="ARBA" id="ARBA00047899"/>
    </source>
</evidence>
<dbReference type="FunFam" id="1.10.510.10:FF:000384">
    <property type="entry name" value="G-type lectin S-receptor-like serine/threonine-protein kinase"/>
    <property type="match status" value="1"/>
</dbReference>
<dbReference type="GO" id="GO:0005886">
    <property type="term" value="C:plasma membrane"/>
    <property type="evidence" value="ECO:0007669"/>
    <property type="project" value="UniProtKB-SubCell"/>
</dbReference>
<dbReference type="InterPro" id="IPR036426">
    <property type="entry name" value="Bulb-type_lectin_dom_sf"/>
</dbReference>